<comment type="caution">
    <text evidence="4">The sequence shown here is derived from an EMBL/GenBank/DDBJ whole genome shotgun (WGS) entry which is preliminary data.</text>
</comment>
<dbReference type="OrthoDB" id="2535105at2759"/>
<evidence type="ECO:0000259" key="3">
    <source>
        <dbReference type="Pfam" id="PF20152"/>
    </source>
</evidence>
<feature type="transmembrane region" description="Helical" evidence="2">
    <location>
        <begin position="48"/>
        <end position="69"/>
    </location>
</feature>
<evidence type="ECO:0000313" key="4">
    <source>
        <dbReference type="EMBL" id="TEB18840.1"/>
    </source>
</evidence>
<feature type="domain" description="DUF6534" evidence="3">
    <location>
        <begin position="168"/>
        <end position="255"/>
    </location>
</feature>
<dbReference type="PANTHER" id="PTHR40465">
    <property type="entry name" value="CHROMOSOME 1, WHOLE GENOME SHOTGUN SEQUENCE"/>
    <property type="match status" value="1"/>
</dbReference>
<dbReference type="PANTHER" id="PTHR40465:SF1">
    <property type="entry name" value="DUF6534 DOMAIN-CONTAINING PROTEIN"/>
    <property type="match status" value="1"/>
</dbReference>
<feature type="transmembrane region" description="Helical" evidence="2">
    <location>
        <begin position="159"/>
        <end position="183"/>
    </location>
</feature>
<sequence length="347" mass="38439">MAIAPTVDNTWGAAFIGLLLAAILYGITFVQTYIYFSTYPEDGLEFKFMAGAAFALDSTSLALLTSAMYQYLITDMNSPFDRLFVNRAFDIEPCLMGLLAFLAHLYLGMRVWKVCNRNIWLGALLSVLMVLTLALAFASTIVSWKHRTWLELKVAMKPLALSGIITTILLDAIIAIVLCAFLFKHRDVEGRHTRKLVKKVGLYAINTGLVSSVLSVCNLAMFLAYPDTMVFLSLTMIYTKVYANALLGNLNAREHLRCTVRSGSDCNTLSLNLSALRTTSARYLSPFRLTTVQSETPVYPTQEPVQVNICLSQYSDGKMRPVEPGVKESNPDVKGDDAAKRIPTMTP</sequence>
<dbReference type="EMBL" id="QPFP01000222">
    <property type="protein sequence ID" value="TEB18840.1"/>
    <property type="molecule type" value="Genomic_DNA"/>
</dbReference>
<keyword evidence="2" id="KW-0472">Membrane</keyword>
<accession>A0A4Y7SC55</accession>
<name>A0A4Y7SC55_COPMI</name>
<dbReference type="AlphaFoldDB" id="A0A4Y7SC55"/>
<feature type="transmembrane region" description="Helical" evidence="2">
    <location>
        <begin position="89"/>
        <end position="107"/>
    </location>
</feature>
<evidence type="ECO:0000313" key="5">
    <source>
        <dbReference type="Proteomes" id="UP000298030"/>
    </source>
</evidence>
<feature type="transmembrane region" description="Helical" evidence="2">
    <location>
        <begin position="203"/>
        <end position="223"/>
    </location>
</feature>
<gene>
    <name evidence="4" type="ORF">FA13DRAFT_1745144</name>
</gene>
<reference evidence="4 5" key="1">
    <citation type="journal article" date="2019" name="Nat. Ecol. Evol.">
        <title>Megaphylogeny resolves global patterns of mushroom evolution.</title>
        <authorList>
            <person name="Varga T."/>
            <person name="Krizsan K."/>
            <person name="Foldi C."/>
            <person name="Dima B."/>
            <person name="Sanchez-Garcia M."/>
            <person name="Sanchez-Ramirez S."/>
            <person name="Szollosi G.J."/>
            <person name="Szarkandi J.G."/>
            <person name="Papp V."/>
            <person name="Albert L."/>
            <person name="Andreopoulos W."/>
            <person name="Angelini C."/>
            <person name="Antonin V."/>
            <person name="Barry K.W."/>
            <person name="Bougher N.L."/>
            <person name="Buchanan P."/>
            <person name="Buyck B."/>
            <person name="Bense V."/>
            <person name="Catcheside P."/>
            <person name="Chovatia M."/>
            <person name="Cooper J."/>
            <person name="Damon W."/>
            <person name="Desjardin D."/>
            <person name="Finy P."/>
            <person name="Geml J."/>
            <person name="Haridas S."/>
            <person name="Hughes K."/>
            <person name="Justo A."/>
            <person name="Karasinski D."/>
            <person name="Kautmanova I."/>
            <person name="Kiss B."/>
            <person name="Kocsube S."/>
            <person name="Kotiranta H."/>
            <person name="LaButti K.M."/>
            <person name="Lechner B.E."/>
            <person name="Liimatainen K."/>
            <person name="Lipzen A."/>
            <person name="Lukacs Z."/>
            <person name="Mihaltcheva S."/>
            <person name="Morgado L.N."/>
            <person name="Niskanen T."/>
            <person name="Noordeloos M.E."/>
            <person name="Ohm R.A."/>
            <person name="Ortiz-Santana B."/>
            <person name="Ovrebo C."/>
            <person name="Racz N."/>
            <person name="Riley R."/>
            <person name="Savchenko A."/>
            <person name="Shiryaev A."/>
            <person name="Soop K."/>
            <person name="Spirin V."/>
            <person name="Szebenyi C."/>
            <person name="Tomsovsky M."/>
            <person name="Tulloss R.E."/>
            <person name="Uehling J."/>
            <person name="Grigoriev I.V."/>
            <person name="Vagvolgyi C."/>
            <person name="Papp T."/>
            <person name="Martin F.M."/>
            <person name="Miettinen O."/>
            <person name="Hibbett D.S."/>
            <person name="Nagy L.G."/>
        </authorList>
    </citation>
    <scope>NUCLEOTIDE SEQUENCE [LARGE SCALE GENOMIC DNA]</scope>
    <source>
        <strain evidence="4 5">FP101781</strain>
    </source>
</reference>
<dbReference type="Pfam" id="PF20152">
    <property type="entry name" value="DUF6534"/>
    <property type="match status" value="1"/>
</dbReference>
<proteinExistence type="predicted"/>
<evidence type="ECO:0000256" key="2">
    <source>
        <dbReference type="SAM" id="Phobius"/>
    </source>
</evidence>
<evidence type="ECO:0000256" key="1">
    <source>
        <dbReference type="SAM" id="MobiDB-lite"/>
    </source>
</evidence>
<dbReference type="Proteomes" id="UP000298030">
    <property type="component" value="Unassembled WGS sequence"/>
</dbReference>
<keyword evidence="5" id="KW-1185">Reference proteome</keyword>
<keyword evidence="2" id="KW-1133">Transmembrane helix</keyword>
<feature type="transmembrane region" description="Helical" evidence="2">
    <location>
        <begin position="12"/>
        <end position="36"/>
    </location>
</feature>
<dbReference type="STRING" id="71717.A0A4Y7SC55"/>
<feature type="compositionally biased region" description="Basic and acidic residues" evidence="1">
    <location>
        <begin position="320"/>
        <end position="340"/>
    </location>
</feature>
<organism evidence="4 5">
    <name type="scientific">Coprinellus micaceus</name>
    <name type="common">Glistening ink-cap mushroom</name>
    <name type="synonym">Coprinus micaceus</name>
    <dbReference type="NCBI Taxonomy" id="71717"/>
    <lineage>
        <taxon>Eukaryota</taxon>
        <taxon>Fungi</taxon>
        <taxon>Dikarya</taxon>
        <taxon>Basidiomycota</taxon>
        <taxon>Agaricomycotina</taxon>
        <taxon>Agaricomycetes</taxon>
        <taxon>Agaricomycetidae</taxon>
        <taxon>Agaricales</taxon>
        <taxon>Agaricineae</taxon>
        <taxon>Psathyrellaceae</taxon>
        <taxon>Coprinellus</taxon>
    </lineage>
</organism>
<feature type="region of interest" description="Disordered" evidence="1">
    <location>
        <begin position="320"/>
        <end position="347"/>
    </location>
</feature>
<protein>
    <recommendedName>
        <fullName evidence="3">DUF6534 domain-containing protein</fullName>
    </recommendedName>
</protein>
<keyword evidence="2" id="KW-0812">Transmembrane</keyword>
<feature type="transmembrane region" description="Helical" evidence="2">
    <location>
        <begin position="229"/>
        <end position="247"/>
    </location>
</feature>
<feature type="transmembrane region" description="Helical" evidence="2">
    <location>
        <begin position="119"/>
        <end position="139"/>
    </location>
</feature>
<dbReference type="InterPro" id="IPR045339">
    <property type="entry name" value="DUF6534"/>
</dbReference>